<keyword evidence="5" id="KW-0169">Cobalamin biosynthesis</keyword>
<evidence type="ECO:0000256" key="2">
    <source>
        <dbReference type="ARBA" id="ARBA00007110"/>
    </source>
</evidence>
<dbReference type="Proteomes" id="UP000481327">
    <property type="component" value="Unassembled WGS sequence"/>
</dbReference>
<keyword evidence="11" id="KW-1185">Reference proteome</keyword>
<comment type="caution">
    <text evidence="10">The sequence shown here is derived from an EMBL/GenBank/DDBJ whole genome shotgun (WGS) entry which is preliminary data.</text>
</comment>
<dbReference type="PANTHER" id="PTHR43463:SF1">
    <property type="entry name" value="NICOTINATE-NUCLEOTIDE--DIMETHYLBENZIMIDAZOLE PHOSPHORIBOSYLTRANSFERASE"/>
    <property type="match status" value="1"/>
</dbReference>
<name>A0A7C9GNM2_9SPHN</name>
<dbReference type="RefSeq" id="WP_152576526.1">
    <property type="nucleotide sequence ID" value="NZ_JAATJI010000001.1"/>
</dbReference>
<dbReference type="OrthoDB" id="9781491at2"/>
<evidence type="ECO:0000256" key="1">
    <source>
        <dbReference type="ARBA" id="ARBA00005049"/>
    </source>
</evidence>
<dbReference type="CDD" id="cd02439">
    <property type="entry name" value="DMB-PRT_CobT"/>
    <property type="match status" value="1"/>
</dbReference>
<accession>A0A7C9GNM2</accession>
<dbReference type="SUPFAM" id="SSF52733">
    <property type="entry name" value="Nicotinate mononucleotide:5,6-dimethylbenzimidazole phosphoribosyltransferase (CobT)"/>
    <property type="match status" value="1"/>
</dbReference>
<dbReference type="InterPro" id="IPR003200">
    <property type="entry name" value="Nict_dMeBzImd_PRibTrfase"/>
</dbReference>
<comment type="similarity">
    <text evidence="2">Belongs to the CobT family.</text>
</comment>
<evidence type="ECO:0000256" key="4">
    <source>
        <dbReference type="ARBA" id="ARBA00015486"/>
    </source>
</evidence>
<dbReference type="InterPro" id="IPR036087">
    <property type="entry name" value="Nict_dMeBzImd_PRibTrfase_sf"/>
</dbReference>
<dbReference type="AlphaFoldDB" id="A0A7C9GNM2"/>
<evidence type="ECO:0000256" key="3">
    <source>
        <dbReference type="ARBA" id="ARBA00011991"/>
    </source>
</evidence>
<dbReference type="Gene3D" id="1.10.1610.10">
    <property type="match status" value="1"/>
</dbReference>
<dbReference type="EMBL" id="WIOL01000001">
    <property type="protein sequence ID" value="MQT16090.1"/>
    <property type="molecule type" value="Genomic_DNA"/>
</dbReference>
<dbReference type="GO" id="GO:0008939">
    <property type="term" value="F:nicotinate-nucleotide-dimethylbenzimidazole phosphoribosyltransferase activity"/>
    <property type="evidence" value="ECO:0007669"/>
    <property type="project" value="UniProtKB-UniRule"/>
</dbReference>
<keyword evidence="6 10" id="KW-0328">Glycosyltransferase</keyword>
<evidence type="ECO:0000256" key="9">
    <source>
        <dbReference type="NCBIfam" id="TIGR03160"/>
    </source>
</evidence>
<evidence type="ECO:0000313" key="11">
    <source>
        <dbReference type="Proteomes" id="UP000481327"/>
    </source>
</evidence>
<keyword evidence="7 10" id="KW-0808">Transferase</keyword>
<proteinExistence type="inferred from homology"/>
<reference evidence="10 11" key="1">
    <citation type="submission" date="2019-09" db="EMBL/GenBank/DDBJ databases">
        <title>Polymorphobacter sp. isolated from a lake in China.</title>
        <authorList>
            <person name="Liu Z."/>
        </authorList>
    </citation>
    <scope>NUCLEOTIDE SEQUENCE [LARGE SCALE GENOMIC DNA]</scope>
    <source>
        <strain evidence="10 11">D40P</strain>
    </source>
</reference>
<dbReference type="InterPro" id="IPR017846">
    <property type="entry name" value="Nict_dMeBzImd_PRibTrfase_bact"/>
</dbReference>
<dbReference type="InterPro" id="IPR023195">
    <property type="entry name" value="Nict_dMeBzImd_PRibTrfase_N"/>
</dbReference>
<dbReference type="NCBIfam" id="NF000996">
    <property type="entry name" value="PRK00105.1"/>
    <property type="match status" value="1"/>
</dbReference>
<evidence type="ECO:0000256" key="8">
    <source>
        <dbReference type="ARBA" id="ARBA00047340"/>
    </source>
</evidence>
<dbReference type="GO" id="GO:0009236">
    <property type="term" value="P:cobalamin biosynthetic process"/>
    <property type="evidence" value="ECO:0007669"/>
    <property type="project" value="UniProtKB-UniRule"/>
</dbReference>
<evidence type="ECO:0000256" key="7">
    <source>
        <dbReference type="ARBA" id="ARBA00022679"/>
    </source>
</evidence>
<sequence>MIDEAAAWARLDALAKPPRSLGELEALAVRLAVVQQRIDPVTRPRALTLFAGDHGVVAQGVSAWPSAVTGLMMATILAGQASSAVLAAAHGCTLRLVDVGAVTPPPQPWPDHYRSVPVAAGTADLSQGAAMTAAQFEAAWTAGGAEAALAVGLGNAVLITGEMGIGNTTPAACLTSLLAGASTDIAVGRGAGADDAAMVIKRRIVGEAVDRARPRLADDPRGAISAVAGFEIVAMAGFFAAGAAAGATLLLDGYVATAAALVAERLAPGTARRMIAAHRSAEPGHGAALAHLGLEPVLDWQMRLGEGTGALVALPLLDSAAAVIRDVALLADVLAPQ</sequence>
<dbReference type="PANTHER" id="PTHR43463">
    <property type="entry name" value="NICOTINATE-NUCLEOTIDE--DIMETHYLBENZIMIDAZOLE PHOSPHORIBOSYLTRANSFERASE"/>
    <property type="match status" value="1"/>
</dbReference>
<evidence type="ECO:0000256" key="6">
    <source>
        <dbReference type="ARBA" id="ARBA00022676"/>
    </source>
</evidence>
<dbReference type="Gene3D" id="3.40.50.10210">
    <property type="match status" value="1"/>
</dbReference>
<dbReference type="NCBIfam" id="TIGR03160">
    <property type="entry name" value="cobT_DBIPRT"/>
    <property type="match status" value="1"/>
</dbReference>
<dbReference type="UniPathway" id="UPA00061">
    <property type="reaction ID" value="UER00516"/>
</dbReference>
<comment type="pathway">
    <text evidence="1">Nucleoside biosynthesis; alpha-ribazole biosynthesis; alpha-ribazole from 5,6-dimethylbenzimidazole: step 1/2.</text>
</comment>
<evidence type="ECO:0000313" key="10">
    <source>
        <dbReference type="EMBL" id="MQT16090.1"/>
    </source>
</evidence>
<protein>
    <recommendedName>
        <fullName evidence="4 9">Nicotinate-nucleotide--dimethylbenzimidazole phosphoribosyltransferase</fullName>
        <ecNumber evidence="3 9">2.4.2.21</ecNumber>
    </recommendedName>
</protein>
<dbReference type="Pfam" id="PF02277">
    <property type="entry name" value="DBI_PRT"/>
    <property type="match status" value="1"/>
</dbReference>
<dbReference type="EC" id="2.4.2.21" evidence="3 9"/>
<evidence type="ECO:0000256" key="5">
    <source>
        <dbReference type="ARBA" id="ARBA00022573"/>
    </source>
</evidence>
<comment type="catalytic activity">
    <reaction evidence="8">
        <text>5,6-dimethylbenzimidazole + nicotinate beta-D-ribonucleotide = alpha-ribazole 5'-phosphate + nicotinate + H(+)</text>
        <dbReference type="Rhea" id="RHEA:11196"/>
        <dbReference type="ChEBI" id="CHEBI:15378"/>
        <dbReference type="ChEBI" id="CHEBI:15890"/>
        <dbReference type="ChEBI" id="CHEBI:32544"/>
        <dbReference type="ChEBI" id="CHEBI:57502"/>
        <dbReference type="ChEBI" id="CHEBI:57918"/>
        <dbReference type="EC" id="2.4.2.21"/>
    </reaction>
</comment>
<gene>
    <name evidence="10" type="primary">cobT</name>
    <name evidence="10" type="ORF">F3168_02285</name>
</gene>
<organism evidence="10 11">
    <name type="scientific">Sandarakinorhabdus fusca</name>
    <dbReference type="NCBI Taxonomy" id="1439888"/>
    <lineage>
        <taxon>Bacteria</taxon>
        <taxon>Pseudomonadati</taxon>
        <taxon>Pseudomonadota</taxon>
        <taxon>Alphaproteobacteria</taxon>
        <taxon>Sphingomonadales</taxon>
        <taxon>Sphingosinicellaceae</taxon>
        <taxon>Sandarakinorhabdus</taxon>
    </lineage>
</organism>